<dbReference type="Proteomes" id="UP000249915">
    <property type="component" value="Unassembled WGS sequence"/>
</dbReference>
<keyword evidence="2" id="KW-1185">Reference proteome</keyword>
<accession>A0A2V4ACL8</accession>
<name>A0A2V4ACL8_9PSEU</name>
<dbReference type="EMBL" id="MASW01000017">
    <property type="protein sequence ID" value="PXY16964.1"/>
    <property type="molecule type" value="Genomic_DNA"/>
</dbReference>
<reference evidence="1 2" key="1">
    <citation type="submission" date="2016-07" db="EMBL/GenBank/DDBJ databases">
        <title>Draft genome sequence of Prauserella muralis DSM 45305, isolated from a mould-covered wall in an indoor environment.</title>
        <authorList>
            <person name="Ruckert C."/>
            <person name="Albersmeier A."/>
            <person name="Jiang C.-L."/>
            <person name="Jiang Y."/>
            <person name="Kalinowski J."/>
            <person name="Schneider O."/>
            <person name="Winkler A."/>
            <person name="Zotchev S.B."/>
        </authorList>
    </citation>
    <scope>NUCLEOTIDE SEQUENCE [LARGE SCALE GENOMIC DNA]</scope>
    <source>
        <strain evidence="1 2">DSM 45305</strain>
    </source>
</reference>
<evidence type="ECO:0000313" key="2">
    <source>
        <dbReference type="Proteomes" id="UP000249915"/>
    </source>
</evidence>
<gene>
    <name evidence="1" type="ORF">BAY60_35190</name>
</gene>
<sequence length="68" mass="7505">MMALMMLGVLPVSAVVRGQQRIKIALDEVFRTRVWNLPTVLPPRDGHTRPVVVVGLQQLRAKGVCASQ</sequence>
<protein>
    <submittedName>
        <fullName evidence="1">Uncharacterized protein</fullName>
    </submittedName>
</protein>
<dbReference type="RefSeq" id="WP_043832446.1">
    <property type="nucleotide sequence ID" value="NZ_MASW01000017.1"/>
</dbReference>
<comment type="caution">
    <text evidence="1">The sequence shown here is derived from an EMBL/GenBank/DDBJ whole genome shotgun (WGS) entry which is preliminary data.</text>
</comment>
<proteinExistence type="predicted"/>
<evidence type="ECO:0000313" key="1">
    <source>
        <dbReference type="EMBL" id="PXY16964.1"/>
    </source>
</evidence>
<organism evidence="1 2">
    <name type="scientific">Prauserella muralis</name>
    <dbReference type="NCBI Taxonomy" id="588067"/>
    <lineage>
        <taxon>Bacteria</taxon>
        <taxon>Bacillati</taxon>
        <taxon>Actinomycetota</taxon>
        <taxon>Actinomycetes</taxon>
        <taxon>Pseudonocardiales</taxon>
        <taxon>Pseudonocardiaceae</taxon>
        <taxon>Prauserella</taxon>
    </lineage>
</organism>
<dbReference type="AlphaFoldDB" id="A0A2V4ACL8"/>